<name>A0A0D9ZIW4_9ORYZ</name>
<reference evidence="2" key="2">
    <citation type="submission" date="2018-05" db="EMBL/GenBank/DDBJ databases">
        <title>OgluRS3 (Oryza glumaepatula Reference Sequence Version 3).</title>
        <authorList>
            <person name="Zhang J."/>
            <person name="Kudrna D."/>
            <person name="Lee S."/>
            <person name="Talag J."/>
            <person name="Welchert J."/>
            <person name="Wing R.A."/>
        </authorList>
    </citation>
    <scope>NUCLEOTIDE SEQUENCE [LARGE SCALE GENOMIC DNA]</scope>
</reference>
<reference evidence="2" key="1">
    <citation type="submission" date="2015-04" db="UniProtKB">
        <authorList>
            <consortium name="EnsemblPlants"/>
        </authorList>
    </citation>
    <scope>IDENTIFICATION</scope>
</reference>
<feature type="region of interest" description="Disordered" evidence="1">
    <location>
        <begin position="77"/>
        <end position="108"/>
    </location>
</feature>
<dbReference type="Gramene" id="OGLUM04G07270.1">
    <property type="protein sequence ID" value="OGLUM04G07270.1"/>
    <property type="gene ID" value="OGLUM04G07270"/>
</dbReference>
<accession>A0A0D9ZIW4</accession>
<protein>
    <submittedName>
        <fullName evidence="2">Uncharacterized protein</fullName>
    </submittedName>
</protein>
<dbReference type="HOGENOM" id="CLU_1505722_0_0_1"/>
<feature type="compositionally biased region" description="Pro residues" evidence="1">
    <location>
        <begin position="80"/>
        <end position="89"/>
    </location>
</feature>
<evidence type="ECO:0000313" key="2">
    <source>
        <dbReference type="EnsemblPlants" id="OGLUM04G07270.1"/>
    </source>
</evidence>
<evidence type="ECO:0000313" key="3">
    <source>
        <dbReference type="Proteomes" id="UP000026961"/>
    </source>
</evidence>
<dbReference type="Proteomes" id="UP000026961">
    <property type="component" value="Chromosome 4"/>
</dbReference>
<proteinExistence type="predicted"/>
<organism evidence="2">
    <name type="scientific">Oryza glumipatula</name>
    <dbReference type="NCBI Taxonomy" id="40148"/>
    <lineage>
        <taxon>Eukaryota</taxon>
        <taxon>Viridiplantae</taxon>
        <taxon>Streptophyta</taxon>
        <taxon>Embryophyta</taxon>
        <taxon>Tracheophyta</taxon>
        <taxon>Spermatophyta</taxon>
        <taxon>Magnoliopsida</taxon>
        <taxon>Liliopsida</taxon>
        <taxon>Poales</taxon>
        <taxon>Poaceae</taxon>
        <taxon>BOP clade</taxon>
        <taxon>Oryzoideae</taxon>
        <taxon>Oryzeae</taxon>
        <taxon>Oryzinae</taxon>
        <taxon>Oryza</taxon>
    </lineage>
</organism>
<keyword evidence="3" id="KW-1185">Reference proteome</keyword>
<dbReference type="STRING" id="40148.A0A0D9ZIW4"/>
<dbReference type="EnsemblPlants" id="OGLUM04G07270.1">
    <property type="protein sequence ID" value="OGLUM04G07270.1"/>
    <property type="gene ID" value="OGLUM04G07270"/>
</dbReference>
<evidence type="ECO:0000256" key="1">
    <source>
        <dbReference type="SAM" id="MobiDB-lite"/>
    </source>
</evidence>
<sequence length="179" mass="17902">MASPSSLTADAILDDTIKIIADAVRPSFKAPSGQDDDTLTTAVAGDAAERAATATQAALAPVLLGLIPTTPVAGDAISSPVPPPVPPTIEPSTTAIPPPPASTPAPATHLPPEILALLARLGITTMPAAPTQDAAAPPLALDAEAITNLHSQAILNVKALVPLRFAIQDGKLTRSLGCA</sequence>
<dbReference type="AlphaFoldDB" id="A0A0D9ZIW4"/>